<dbReference type="Pfam" id="PF13508">
    <property type="entry name" value="Acetyltransf_7"/>
    <property type="match status" value="1"/>
</dbReference>
<accession>A0A929PUW1</accession>
<comment type="caution">
    <text evidence="2">The sequence shown here is derived from an EMBL/GenBank/DDBJ whole genome shotgun (WGS) entry which is preliminary data.</text>
</comment>
<evidence type="ECO:0000313" key="3">
    <source>
        <dbReference type="Proteomes" id="UP000622475"/>
    </source>
</evidence>
<protein>
    <submittedName>
        <fullName evidence="2">GNAT family N-acetyltransferase</fullName>
    </submittedName>
</protein>
<dbReference type="InterPro" id="IPR016181">
    <property type="entry name" value="Acyl_CoA_acyltransferase"/>
</dbReference>
<proteinExistence type="predicted"/>
<dbReference type="InterPro" id="IPR000182">
    <property type="entry name" value="GNAT_dom"/>
</dbReference>
<dbReference type="RefSeq" id="WP_194109571.1">
    <property type="nucleotide sequence ID" value="NZ_JADFFL010000001.1"/>
</dbReference>
<dbReference type="PROSITE" id="PS51186">
    <property type="entry name" value="GNAT"/>
    <property type="match status" value="1"/>
</dbReference>
<dbReference type="InterPro" id="IPR053144">
    <property type="entry name" value="Acetyltransferase_Butenolide"/>
</dbReference>
<evidence type="ECO:0000259" key="1">
    <source>
        <dbReference type="PROSITE" id="PS51186"/>
    </source>
</evidence>
<dbReference type="SUPFAM" id="SSF55729">
    <property type="entry name" value="Acyl-CoA N-acyltransferases (Nat)"/>
    <property type="match status" value="1"/>
</dbReference>
<organism evidence="2 3">
    <name type="scientific">Mucilaginibacter myungsuensis</name>
    <dbReference type="NCBI Taxonomy" id="649104"/>
    <lineage>
        <taxon>Bacteria</taxon>
        <taxon>Pseudomonadati</taxon>
        <taxon>Bacteroidota</taxon>
        <taxon>Sphingobacteriia</taxon>
        <taxon>Sphingobacteriales</taxon>
        <taxon>Sphingobacteriaceae</taxon>
        <taxon>Mucilaginibacter</taxon>
    </lineage>
</organism>
<dbReference type="Gene3D" id="3.40.630.30">
    <property type="match status" value="1"/>
</dbReference>
<dbReference type="GO" id="GO:0016747">
    <property type="term" value="F:acyltransferase activity, transferring groups other than amino-acyl groups"/>
    <property type="evidence" value="ECO:0007669"/>
    <property type="project" value="InterPro"/>
</dbReference>
<dbReference type="PANTHER" id="PTHR43233:SF1">
    <property type="entry name" value="FAMILY N-ACETYLTRANSFERASE, PUTATIVE (AFU_ORTHOLOGUE AFUA_6G03350)-RELATED"/>
    <property type="match status" value="1"/>
</dbReference>
<dbReference type="PANTHER" id="PTHR43233">
    <property type="entry name" value="FAMILY N-ACETYLTRANSFERASE, PUTATIVE (AFU_ORTHOLOGUE AFUA_6G03350)-RELATED"/>
    <property type="match status" value="1"/>
</dbReference>
<evidence type="ECO:0000313" key="2">
    <source>
        <dbReference type="EMBL" id="MBE9660366.1"/>
    </source>
</evidence>
<dbReference type="EMBL" id="JADFFL010000001">
    <property type="protein sequence ID" value="MBE9660366.1"/>
    <property type="molecule type" value="Genomic_DNA"/>
</dbReference>
<dbReference type="CDD" id="cd04301">
    <property type="entry name" value="NAT_SF"/>
    <property type="match status" value="1"/>
</dbReference>
<reference evidence="2" key="1">
    <citation type="submission" date="2020-10" db="EMBL/GenBank/DDBJ databases">
        <title>Mucilaginibacter mali sp. nov., isolated from rhizosphere soil of apple orchard.</title>
        <authorList>
            <person name="Lee J.-S."/>
            <person name="Kim H.S."/>
            <person name="Kim J.-S."/>
        </authorList>
    </citation>
    <scope>NUCLEOTIDE SEQUENCE</scope>
    <source>
        <strain evidence="2">KCTC 22746</strain>
    </source>
</reference>
<sequence length="151" mass="17288">MKVIMNDDAFAKKRYHISNDVDLLDVDAIHKYLDQRSYWAKGIPREKLDKAIANSLCFGVFKVTAQAGFARVVTDKATFAYICDVFILEDHRGVGLSKWLMQTIRAHPDLQGIRRWSLATADAHGLYKQFGFTAISKPELWMEVFTPYISQ</sequence>
<gene>
    <name evidence="2" type="ORF">IRJ16_00570</name>
</gene>
<dbReference type="Proteomes" id="UP000622475">
    <property type="component" value="Unassembled WGS sequence"/>
</dbReference>
<name>A0A929PUW1_9SPHI</name>
<keyword evidence="3" id="KW-1185">Reference proteome</keyword>
<dbReference type="AlphaFoldDB" id="A0A929PUW1"/>
<feature type="domain" description="N-acetyltransferase" evidence="1">
    <location>
        <begin position="19"/>
        <end position="147"/>
    </location>
</feature>